<keyword evidence="2" id="KW-0699">rRNA-binding</keyword>
<dbReference type="InterPro" id="IPR019984">
    <property type="entry name" value="Ribosomal_uS17_bact/chlr"/>
</dbReference>
<proteinExistence type="inferred from homology"/>
<dbReference type="SUPFAM" id="SSF50249">
    <property type="entry name" value="Nucleic acid-binding proteins"/>
    <property type="match status" value="1"/>
</dbReference>
<dbReference type="PROSITE" id="PS00056">
    <property type="entry name" value="RIBOSOMAL_S17"/>
    <property type="match status" value="1"/>
</dbReference>
<keyword evidence="3" id="KW-0694">RNA-binding</keyword>
<evidence type="ECO:0000256" key="2">
    <source>
        <dbReference type="ARBA" id="ARBA00022730"/>
    </source>
</evidence>
<dbReference type="GO" id="GO:0003735">
    <property type="term" value="F:structural constituent of ribosome"/>
    <property type="evidence" value="ECO:0007669"/>
    <property type="project" value="InterPro"/>
</dbReference>
<evidence type="ECO:0000313" key="6">
    <source>
        <dbReference type="EMBL" id="SFV52891.1"/>
    </source>
</evidence>
<evidence type="ECO:0000256" key="1">
    <source>
        <dbReference type="ARBA" id="ARBA00010254"/>
    </source>
</evidence>
<dbReference type="Pfam" id="PF00366">
    <property type="entry name" value="Ribosomal_S17"/>
    <property type="match status" value="1"/>
</dbReference>
<evidence type="ECO:0000256" key="5">
    <source>
        <dbReference type="ARBA" id="ARBA00023274"/>
    </source>
</evidence>
<dbReference type="Gene3D" id="2.40.50.140">
    <property type="entry name" value="Nucleic acid-binding proteins"/>
    <property type="match status" value="1"/>
</dbReference>
<dbReference type="PRINTS" id="PR00973">
    <property type="entry name" value="RIBOSOMALS17"/>
</dbReference>
<dbReference type="AlphaFoldDB" id="A0A1W1BHD1"/>
<dbReference type="CDD" id="cd00364">
    <property type="entry name" value="Ribosomal_uS17"/>
    <property type="match status" value="1"/>
</dbReference>
<dbReference type="GO" id="GO:0019843">
    <property type="term" value="F:rRNA binding"/>
    <property type="evidence" value="ECO:0007669"/>
    <property type="project" value="UniProtKB-KW"/>
</dbReference>
<dbReference type="PANTHER" id="PTHR10744:SF1">
    <property type="entry name" value="SMALL RIBOSOMAL SUBUNIT PROTEIN US17M"/>
    <property type="match status" value="1"/>
</dbReference>
<gene>
    <name evidence="6" type="ORF">MNB_SM-7-27</name>
</gene>
<evidence type="ECO:0000256" key="3">
    <source>
        <dbReference type="ARBA" id="ARBA00022884"/>
    </source>
</evidence>
<sequence>MTHKREIQGNVIKIAGDKTATILVERRVMHPRYHKVVKRFKKYLIHDEKNELKVGDEVVAVECRPISKRKAFRLKSIVGAE</sequence>
<dbReference type="NCBIfam" id="NF004123">
    <property type="entry name" value="PRK05610.1"/>
    <property type="match status" value="1"/>
</dbReference>
<protein>
    <submittedName>
        <fullName evidence="6">SSU ribosomal protein S17p (S11e)</fullName>
    </submittedName>
</protein>
<dbReference type="PANTHER" id="PTHR10744">
    <property type="entry name" value="40S RIBOSOMAL PROTEIN S11 FAMILY MEMBER"/>
    <property type="match status" value="1"/>
</dbReference>
<dbReference type="InterPro" id="IPR000266">
    <property type="entry name" value="Ribosomal_uS17"/>
</dbReference>
<dbReference type="HAMAP" id="MF_01345_B">
    <property type="entry name" value="Ribosomal_uS17_B"/>
    <property type="match status" value="1"/>
</dbReference>
<comment type="similarity">
    <text evidence="1">Belongs to the universal ribosomal protein uS17 family.</text>
</comment>
<evidence type="ECO:0000256" key="4">
    <source>
        <dbReference type="ARBA" id="ARBA00022980"/>
    </source>
</evidence>
<accession>A0A1W1BHD1</accession>
<organism evidence="6">
    <name type="scientific">hydrothermal vent metagenome</name>
    <dbReference type="NCBI Taxonomy" id="652676"/>
    <lineage>
        <taxon>unclassified sequences</taxon>
        <taxon>metagenomes</taxon>
        <taxon>ecological metagenomes</taxon>
    </lineage>
</organism>
<dbReference type="InterPro" id="IPR019979">
    <property type="entry name" value="Ribosomal_uS17_CS"/>
</dbReference>
<keyword evidence="4 6" id="KW-0689">Ribosomal protein</keyword>
<name>A0A1W1BHD1_9ZZZZ</name>
<reference evidence="6" key="1">
    <citation type="submission" date="2016-10" db="EMBL/GenBank/DDBJ databases">
        <authorList>
            <person name="de Groot N.N."/>
        </authorList>
    </citation>
    <scope>NUCLEOTIDE SEQUENCE</scope>
</reference>
<dbReference type="EMBL" id="FPHB01000021">
    <property type="protein sequence ID" value="SFV52891.1"/>
    <property type="molecule type" value="Genomic_DNA"/>
</dbReference>
<dbReference type="GO" id="GO:0022627">
    <property type="term" value="C:cytosolic small ribosomal subunit"/>
    <property type="evidence" value="ECO:0007669"/>
    <property type="project" value="TreeGrafter"/>
</dbReference>
<dbReference type="InterPro" id="IPR012340">
    <property type="entry name" value="NA-bd_OB-fold"/>
</dbReference>
<dbReference type="GO" id="GO:0006412">
    <property type="term" value="P:translation"/>
    <property type="evidence" value="ECO:0007669"/>
    <property type="project" value="InterPro"/>
</dbReference>
<keyword evidence="5" id="KW-0687">Ribonucleoprotein</keyword>
<dbReference type="NCBIfam" id="TIGR03635">
    <property type="entry name" value="uS17_bact"/>
    <property type="match status" value="1"/>
</dbReference>